<name>W9RR78_9ROSA</name>
<proteinExistence type="predicted"/>
<dbReference type="EMBL" id="KE345463">
    <property type="protein sequence ID" value="EXC04281.1"/>
    <property type="molecule type" value="Genomic_DNA"/>
</dbReference>
<dbReference type="STRING" id="981085.W9RR78"/>
<feature type="region of interest" description="Disordered" evidence="1">
    <location>
        <begin position="82"/>
        <end position="103"/>
    </location>
</feature>
<evidence type="ECO:0000256" key="1">
    <source>
        <dbReference type="SAM" id="MobiDB-lite"/>
    </source>
</evidence>
<feature type="compositionally biased region" description="Polar residues" evidence="1">
    <location>
        <begin position="373"/>
        <end position="382"/>
    </location>
</feature>
<evidence type="ECO:0000313" key="2">
    <source>
        <dbReference type="EMBL" id="EXC04281.1"/>
    </source>
</evidence>
<feature type="compositionally biased region" description="Basic and acidic residues" evidence="1">
    <location>
        <begin position="568"/>
        <end position="581"/>
    </location>
</feature>
<dbReference type="PANTHER" id="PTHR37241">
    <property type="entry name" value="NEUROFILAMENT HEAVY PROTEIN"/>
    <property type="match status" value="1"/>
</dbReference>
<organism evidence="2 3">
    <name type="scientific">Morus notabilis</name>
    <dbReference type="NCBI Taxonomy" id="981085"/>
    <lineage>
        <taxon>Eukaryota</taxon>
        <taxon>Viridiplantae</taxon>
        <taxon>Streptophyta</taxon>
        <taxon>Embryophyta</taxon>
        <taxon>Tracheophyta</taxon>
        <taxon>Spermatophyta</taxon>
        <taxon>Magnoliopsida</taxon>
        <taxon>eudicotyledons</taxon>
        <taxon>Gunneridae</taxon>
        <taxon>Pentapetalae</taxon>
        <taxon>rosids</taxon>
        <taxon>fabids</taxon>
        <taxon>Rosales</taxon>
        <taxon>Moraceae</taxon>
        <taxon>Moreae</taxon>
        <taxon>Morus</taxon>
    </lineage>
</organism>
<dbReference type="PANTHER" id="PTHR37241:SF1">
    <property type="entry name" value="NEUROFILAMENT HEAVY PROTEIN"/>
    <property type="match status" value="1"/>
</dbReference>
<dbReference type="Proteomes" id="UP000030645">
    <property type="component" value="Unassembled WGS sequence"/>
</dbReference>
<gene>
    <name evidence="2" type="ORF">L484_002212</name>
</gene>
<feature type="compositionally biased region" description="Basic and acidic residues" evidence="1">
    <location>
        <begin position="302"/>
        <end position="311"/>
    </location>
</feature>
<feature type="compositionally biased region" description="Low complexity" evidence="1">
    <location>
        <begin position="85"/>
        <end position="95"/>
    </location>
</feature>
<evidence type="ECO:0000313" key="3">
    <source>
        <dbReference type="Proteomes" id="UP000030645"/>
    </source>
</evidence>
<sequence>MEDQPDQLPQINGEDFYEKIEAPKFVDFTVSDRCPPNDRYWFCLRVGCDQKHEEELDPEEIEKSFVLRVMAARSPNIRFRKALSRKPPSSSPKCPLTAPAKPSKSRIPRLAIISSISRKLVDEKHESRPLSKLNATPKANLKRSSSAAKAFTTPRNRKRISNPDKFRSVQNPKATSIAVPKARVIAKALVFHSPKRTGRIKTSVELKTPVGKLCAAMSKLEITSAKKQPLETKTPVGKLCTAMSKHDIASVKKQVGLPLGTTSRKQFRGREVKSRVYDSSNSRNHKGQEVKVLKNVKRKKKEKDLELKQNCDEDENKNGSSDMEIDLKRSRGGSLEGCSQSDRSKDAEINAKEECLKSVKTTLEPRCDEHQVEASSETSSGEMSILPSSEERALGDSDQVMTRDTTDHTEKTNSSDENSSHDVDNDDKENSFPSDDKENDGENESDEKENASASDGNREPHGPSKGGIVGNCDTKKDNQGIKRTLKKSSVAATVAQEAKYRKPKPTNPKPFRFRTDERGILKETNLEKKLHPPLKEISSAKPSEKSLRKHPNLGQKNENCQGESENENGIHEENGGVDKPGRAKNCSRTWKAISEQKSLPSLHSRRCPVSSVSEKSSERTESPIIQKSFVRSQGIASSRKTARLGVMKERSTIILRHKEVEKPCENGASAAPRSVSRGRRPTTIPKEPNFHSIHVPKSCTKKVAYEGFPEKKLL</sequence>
<feature type="region of interest" description="Disordered" evidence="1">
    <location>
        <begin position="301"/>
        <end position="625"/>
    </location>
</feature>
<feature type="compositionally biased region" description="Acidic residues" evidence="1">
    <location>
        <begin position="437"/>
        <end position="447"/>
    </location>
</feature>
<dbReference type="AlphaFoldDB" id="W9RR78"/>
<feature type="compositionally biased region" description="Basic and acidic residues" evidence="1">
    <location>
        <begin position="342"/>
        <end position="372"/>
    </location>
</feature>
<protein>
    <submittedName>
        <fullName evidence="2">Uncharacterized protein</fullName>
    </submittedName>
</protein>
<feature type="region of interest" description="Disordered" evidence="1">
    <location>
        <begin position="260"/>
        <end position="287"/>
    </location>
</feature>
<feature type="region of interest" description="Disordered" evidence="1">
    <location>
        <begin position="137"/>
        <end position="174"/>
    </location>
</feature>
<dbReference type="KEGG" id="mnt:21385791"/>
<feature type="compositionally biased region" description="Basic and acidic residues" evidence="1">
    <location>
        <begin position="404"/>
        <end position="436"/>
    </location>
</feature>
<accession>W9RR78</accession>
<dbReference type="OrthoDB" id="785936at2759"/>
<dbReference type="eggNOG" id="ENOG502RY33">
    <property type="taxonomic scope" value="Eukaryota"/>
</dbReference>
<feature type="region of interest" description="Disordered" evidence="1">
    <location>
        <begin position="664"/>
        <end position="693"/>
    </location>
</feature>
<reference evidence="3" key="1">
    <citation type="submission" date="2013-01" db="EMBL/GenBank/DDBJ databases">
        <title>Draft Genome Sequence of a Mulberry Tree, Morus notabilis C.K. Schneid.</title>
        <authorList>
            <person name="He N."/>
            <person name="Zhao S."/>
        </authorList>
    </citation>
    <scope>NUCLEOTIDE SEQUENCE</scope>
</reference>
<keyword evidence="3" id="KW-1185">Reference proteome</keyword>
<feature type="compositionally biased region" description="Basic and acidic residues" evidence="1">
    <location>
        <begin position="513"/>
        <end position="534"/>
    </location>
</feature>